<evidence type="ECO:0000313" key="9">
    <source>
        <dbReference type="Proteomes" id="UP000694888"/>
    </source>
</evidence>
<keyword evidence="8" id="KW-0812">Transmembrane</keyword>
<dbReference type="Pfam" id="PF00067">
    <property type="entry name" value="p450"/>
    <property type="match status" value="1"/>
</dbReference>
<dbReference type="CDD" id="cd11055">
    <property type="entry name" value="CYP3A-like"/>
    <property type="match status" value="1"/>
</dbReference>
<proteinExistence type="inferred from homology"/>
<evidence type="ECO:0000256" key="6">
    <source>
        <dbReference type="ARBA" id="ARBA00043906"/>
    </source>
</evidence>
<dbReference type="SUPFAM" id="SSF48264">
    <property type="entry name" value="Cytochrome P450"/>
    <property type="match status" value="1"/>
</dbReference>
<keyword evidence="4 7" id="KW-0560">Oxidoreductase</keyword>
<dbReference type="PANTHER" id="PTHR24302:SF15">
    <property type="entry name" value="FATTY-ACID PEROXYGENASE"/>
    <property type="match status" value="1"/>
</dbReference>
<gene>
    <name evidence="10" type="primary">LOC101863653</name>
</gene>
<dbReference type="RefSeq" id="XP_005093691.1">
    <property type="nucleotide sequence ID" value="XM_005093634.3"/>
</dbReference>
<keyword evidence="7" id="KW-0503">Monooxygenase</keyword>
<dbReference type="Gene3D" id="1.10.630.10">
    <property type="entry name" value="Cytochrome P450"/>
    <property type="match status" value="1"/>
</dbReference>
<dbReference type="PRINTS" id="PR00385">
    <property type="entry name" value="P450"/>
</dbReference>
<dbReference type="InterPro" id="IPR001128">
    <property type="entry name" value="Cyt_P450"/>
</dbReference>
<dbReference type="InterPro" id="IPR050705">
    <property type="entry name" value="Cytochrome_P450_3A"/>
</dbReference>
<evidence type="ECO:0000256" key="8">
    <source>
        <dbReference type="SAM" id="Phobius"/>
    </source>
</evidence>
<evidence type="ECO:0000256" key="7">
    <source>
        <dbReference type="RuleBase" id="RU000461"/>
    </source>
</evidence>
<comment type="similarity">
    <text evidence="1 7">Belongs to the cytochrome P450 family.</text>
</comment>
<evidence type="ECO:0000313" key="10">
    <source>
        <dbReference type="RefSeq" id="XP_005093691.1"/>
    </source>
</evidence>
<dbReference type="PROSITE" id="PS00086">
    <property type="entry name" value="CYTOCHROME_P450"/>
    <property type="match status" value="1"/>
</dbReference>
<keyword evidence="3 7" id="KW-0479">Metal-binding</keyword>
<dbReference type="PANTHER" id="PTHR24302">
    <property type="entry name" value="CYTOCHROME P450 FAMILY 3"/>
    <property type="match status" value="1"/>
</dbReference>
<dbReference type="InterPro" id="IPR017972">
    <property type="entry name" value="Cyt_P450_CS"/>
</dbReference>
<keyword evidence="8" id="KW-1133">Transmembrane helix</keyword>
<reference evidence="10" key="1">
    <citation type="submission" date="2025-08" db="UniProtKB">
        <authorList>
            <consortium name="RefSeq"/>
        </authorList>
    </citation>
    <scope>IDENTIFICATION</scope>
</reference>
<dbReference type="GeneID" id="101863653"/>
<evidence type="ECO:0000256" key="3">
    <source>
        <dbReference type="ARBA" id="ARBA00022723"/>
    </source>
</evidence>
<accession>A0ABM0JHD0</accession>
<protein>
    <submittedName>
        <fullName evidence="10">Cytochrome P450 3A29</fullName>
    </submittedName>
</protein>
<keyword evidence="2 7" id="KW-0349">Heme</keyword>
<keyword evidence="9" id="KW-1185">Reference proteome</keyword>
<evidence type="ECO:0000256" key="2">
    <source>
        <dbReference type="ARBA" id="ARBA00022617"/>
    </source>
</evidence>
<sequence>MVALAALIDVPVWLVLLIIAAVLYYLYATPFGVWSGLGIPGPKPTFAVGNVPQLYDTVKGVRCVIDSWVQQYGRTFGVYYFRKPLLVVTDLELLKQVFVKDFNHFTDRWFHGEGKLQQPMIKKGLFFEFGMDWKRIRRIMTPTFSSGKLKSLVHHMNNTGRNLGESMATYAGDGKLADANTVFGAFALDVICGTAFGLEVNSQNNYEIPIIKHAKSLMTFEKDVQVLFTLAGLFPFLVPILHKLEIGLFKRKDVNFFKRTISALIAERKAAPTPDDYADFLQLLLNAEADSSVEDLGGSKKLTIDEITAQGVLFIIAGYGTTSSTLQFLFYEIGRRPDIREKVMNELNEHIAEMAEPTYEDCQKLKYIEALINETLRCYPPVHLLSRNVDSEVKIGSFTIPSNGGVLIPIANIMKDPEHFPDPDNFMPERFLNDDKQAANIISFLPFGFGPRQCIGLRLAMLELKMAVVHMLKHVEVVDSEPEKLDLEDYLGVLVPKEPIKLKMKLK</sequence>
<evidence type="ECO:0000256" key="4">
    <source>
        <dbReference type="ARBA" id="ARBA00023002"/>
    </source>
</evidence>
<comment type="function">
    <text evidence="6">Cytochromes P450 are a group of heme-thiolate monooxygenases. They oxidize a variety of structurally unrelated compounds, including steroids, fatty acids, and xenobiotics.</text>
</comment>
<keyword evidence="8" id="KW-0472">Membrane</keyword>
<name>A0ABM0JHD0_APLCA</name>
<dbReference type="PRINTS" id="PR00463">
    <property type="entry name" value="EP450I"/>
</dbReference>
<dbReference type="InterPro" id="IPR002401">
    <property type="entry name" value="Cyt_P450_E_grp-I"/>
</dbReference>
<dbReference type="Proteomes" id="UP000694888">
    <property type="component" value="Unplaced"/>
</dbReference>
<evidence type="ECO:0000256" key="5">
    <source>
        <dbReference type="ARBA" id="ARBA00023004"/>
    </source>
</evidence>
<feature type="transmembrane region" description="Helical" evidence="8">
    <location>
        <begin position="6"/>
        <end position="27"/>
    </location>
</feature>
<dbReference type="InterPro" id="IPR036396">
    <property type="entry name" value="Cyt_P450_sf"/>
</dbReference>
<organism evidence="9 10">
    <name type="scientific">Aplysia californica</name>
    <name type="common">California sea hare</name>
    <dbReference type="NCBI Taxonomy" id="6500"/>
    <lineage>
        <taxon>Eukaryota</taxon>
        <taxon>Metazoa</taxon>
        <taxon>Spiralia</taxon>
        <taxon>Lophotrochozoa</taxon>
        <taxon>Mollusca</taxon>
        <taxon>Gastropoda</taxon>
        <taxon>Heterobranchia</taxon>
        <taxon>Euthyneura</taxon>
        <taxon>Tectipleura</taxon>
        <taxon>Aplysiida</taxon>
        <taxon>Aplysioidea</taxon>
        <taxon>Aplysiidae</taxon>
        <taxon>Aplysia</taxon>
    </lineage>
</organism>
<evidence type="ECO:0000256" key="1">
    <source>
        <dbReference type="ARBA" id="ARBA00010617"/>
    </source>
</evidence>
<keyword evidence="5 7" id="KW-0408">Iron</keyword>